<dbReference type="InterPro" id="IPR036928">
    <property type="entry name" value="AS_sf"/>
</dbReference>
<evidence type="ECO:0000313" key="2">
    <source>
        <dbReference type="EMBL" id="SVE32025.1"/>
    </source>
</evidence>
<accession>A0A383CJU5</accession>
<dbReference type="PANTHER" id="PTHR42678">
    <property type="entry name" value="AMIDASE"/>
    <property type="match status" value="1"/>
</dbReference>
<feature type="domain" description="Amidase" evidence="1">
    <location>
        <begin position="2"/>
        <end position="186"/>
    </location>
</feature>
<sequence>REVNSVMEIVAETMTGMGATVVPIRIPKLVELTRDIALSEFEGKSAFNRYLEDLGSSAPVTTLQEFIVRGEFHPSIRPSLEADQRRDDGLKDPEYRIRILRRDDLRTAVMTVMAENELDAILYPHQRRLVVPIGEEQVERNGVLSNSTGFPAITVPGGFSAPMASAPIGVPIGIELLGPEWSEPTLISLAYAFEQATRIRRSPVSTPSLR</sequence>
<dbReference type="SUPFAM" id="SSF75304">
    <property type="entry name" value="Amidase signature (AS) enzymes"/>
    <property type="match status" value="1"/>
</dbReference>
<organism evidence="2">
    <name type="scientific">marine metagenome</name>
    <dbReference type="NCBI Taxonomy" id="408172"/>
    <lineage>
        <taxon>unclassified sequences</taxon>
        <taxon>metagenomes</taxon>
        <taxon>ecological metagenomes</taxon>
    </lineage>
</organism>
<dbReference type="AlphaFoldDB" id="A0A383CJU5"/>
<reference evidence="2" key="1">
    <citation type="submission" date="2018-05" db="EMBL/GenBank/DDBJ databases">
        <authorList>
            <person name="Lanie J.A."/>
            <person name="Ng W.-L."/>
            <person name="Kazmierczak K.M."/>
            <person name="Andrzejewski T.M."/>
            <person name="Davidsen T.M."/>
            <person name="Wayne K.J."/>
            <person name="Tettelin H."/>
            <person name="Glass J.I."/>
            <person name="Rusch D."/>
            <person name="Podicherti R."/>
            <person name="Tsui H.-C.T."/>
            <person name="Winkler M.E."/>
        </authorList>
    </citation>
    <scope>NUCLEOTIDE SEQUENCE</scope>
</reference>
<protein>
    <recommendedName>
        <fullName evidence="1">Amidase domain-containing protein</fullName>
    </recommendedName>
</protein>
<gene>
    <name evidence="2" type="ORF">METZ01_LOCUS484879</name>
</gene>
<feature type="non-terminal residue" evidence="2">
    <location>
        <position position="1"/>
    </location>
</feature>
<proteinExistence type="predicted"/>
<evidence type="ECO:0000259" key="1">
    <source>
        <dbReference type="Pfam" id="PF01425"/>
    </source>
</evidence>
<dbReference type="Gene3D" id="3.90.1300.10">
    <property type="entry name" value="Amidase signature (AS) domain"/>
    <property type="match status" value="1"/>
</dbReference>
<dbReference type="PANTHER" id="PTHR42678:SF5">
    <property type="entry name" value="GLUTAMYL-TRNA(GLN) AMIDOTRANSFERASE SUBUNIT A"/>
    <property type="match status" value="1"/>
</dbReference>
<dbReference type="InterPro" id="IPR023631">
    <property type="entry name" value="Amidase_dom"/>
</dbReference>
<dbReference type="Pfam" id="PF01425">
    <property type="entry name" value="Amidase"/>
    <property type="match status" value="1"/>
</dbReference>
<dbReference type="EMBL" id="UINC01209138">
    <property type="protein sequence ID" value="SVE32025.1"/>
    <property type="molecule type" value="Genomic_DNA"/>
</dbReference>
<name>A0A383CJU5_9ZZZZ</name>